<reference evidence="3 4" key="1">
    <citation type="submission" date="2024-06" db="EMBL/GenBank/DDBJ databases">
        <authorList>
            <person name="Pan Q."/>
            <person name="Wen M."/>
            <person name="Jouanno E."/>
            <person name="Zahm M."/>
            <person name="Klopp C."/>
            <person name="Cabau C."/>
            <person name="Louis A."/>
            <person name="Berthelot C."/>
            <person name="Parey E."/>
            <person name="Roest Crollius H."/>
            <person name="Montfort J."/>
            <person name="Robinson-Rechavi M."/>
            <person name="Bouchez O."/>
            <person name="Lampietro C."/>
            <person name="Lopez Roques C."/>
            <person name="Donnadieu C."/>
            <person name="Postlethwait J."/>
            <person name="Bobe J."/>
            <person name="Verreycken H."/>
            <person name="Guiguen Y."/>
        </authorList>
    </citation>
    <scope>NUCLEOTIDE SEQUENCE [LARGE SCALE GENOMIC DNA]</scope>
    <source>
        <strain evidence="3">Up_M1</strain>
        <tissue evidence="3">Testis</tissue>
    </source>
</reference>
<proteinExistence type="inferred from homology"/>
<keyword evidence="4" id="KW-1185">Reference proteome</keyword>
<evidence type="ECO:0000256" key="1">
    <source>
        <dbReference type="ARBA" id="ARBA00008738"/>
    </source>
</evidence>
<dbReference type="AlphaFoldDB" id="A0ABD0WZH8"/>
<comment type="similarity">
    <text evidence="1">Belongs to the FAM154 family.</text>
</comment>
<feature type="compositionally biased region" description="Polar residues" evidence="2">
    <location>
        <begin position="241"/>
        <end position="266"/>
    </location>
</feature>
<dbReference type="EMBL" id="JAGEUA010000007">
    <property type="protein sequence ID" value="KAL0970356.1"/>
    <property type="molecule type" value="Genomic_DNA"/>
</dbReference>
<comment type="caution">
    <text evidence="3">The sequence shown here is derived from an EMBL/GenBank/DDBJ whole genome shotgun (WGS) entry which is preliminary data.</text>
</comment>
<dbReference type="Proteomes" id="UP001557470">
    <property type="component" value="Unassembled WGS sequence"/>
</dbReference>
<protein>
    <submittedName>
        <fullName evidence="3">Uncharacterized protein</fullName>
    </submittedName>
</protein>
<accession>A0ABD0WZH8</accession>
<evidence type="ECO:0000256" key="2">
    <source>
        <dbReference type="SAM" id="MobiDB-lite"/>
    </source>
</evidence>
<feature type="region of interest" description="Disordered" evidence="2">
    <location>
        <begin position="241"/>
        <end position="284"/>
    </location>
</feature>
<organism evidence="3 4">
    <name type="scientific">Umbra pygmaea</name>
    <name type="common">Eastern mudminnow</name>
    <dbReference type="NCBI Taxonomy" id="75934"/>
    <lineage>
        <taxon>Eukaryota</taxon>
        <taxon>Metazoa</taxon>
        <taxon>Chordata</taxon>
        <taxon>Craniata</taxon>
        <taxon>Vertebrata</taxon>
        <taxon>Euteleostomi</taxon>
        <taxon>Actinopterygii</taxon>
        <taxon>Neopterygii</taxon>
        <taxon>Teleostei</taxon>
        <taxon>Protacanthopterygii</taxon>
        <taxon>Esociformes</taxon>
        <taxon>Umbridae</taxon>
        <taxon>Umbra</taxon>
    </lineage>
</organism>
<sequence length="331" mass="37792">MFQTISRIWRCPPLPKRKHRCSQGFHPEESFVPTPGDMVSEYQEKYPAHCVSVVRTTKKPKDQYLPLQGKTSYMTTYKADYVAHEVTLRSPNITNVYVRPESRMRHRSSYAIDYPAHSVQEKQSVTKSAYHPPTEKMHTQSVYKEDFRAWDYQKVKTHRTSDNLKWNDCEFEGTLAFHGEQFHKGLAEVTDSSRPDIDIRETLNSKNAPNYQTKCTHHPVQPRQLKEKVISKPKMIQRTVSFKSSENLPSNQSMDEGSVDTLNEGSSCPARNDSPPGFGYSSARAGGHRLYRTISVEETGLGQMATATGEERSQSQCWKSCIVPSRAKRAP</sequence>
<dbReference type="Pfam" id="PF05217">
    <property type="entry name" value="SAXO1-2"/>
    <property type="match status" value="1"/>
</dbReference>
<evidence type="ECO:0000313" key="3">
    <source>
        <dbReference type="EMBL" id="KAL0970356.1"/>
    </source>
</evidence>
<gene>
    <name evidence="3" type="ORF">UPYG_G00240900</name>
</gene>
<evidence type="ECO:0000313" key="4">
    <source>
        <dbReference type="Proteomes" id="UP001557470"/>
    </source>
</evidence>
<name>A0ABD0WZH8_UMBPY</name>
<dbReference type="InterPro" id="IPR033336">
    <property type="entry name" value="SAXO1/2"/>
</dbReference>